<dbReference type="AlphaFoldDB" id="A0A285CI32"/>
<dbReference type="InterPro" id="IPR000816">
    <property type="entry name" value="Peptidase_C15"/>
</dbReference>
<evidence type="ECO:0000256" key="10">
    <source>
        <dbReference type="PROSITE-ProRule" id="PRU10077"/>
    </source>
</evidence>
<organism evidence="11 12">
    <name type="scientific">Bacillus oleivorans</name>
    <dbReference type="NCBI Taxonomy" id="1448271"/>
    <lineage>
        <taxon>Bacteria</taxon>
        <taxon>Bacillati</taxon>
        <taxon>Bacillota</taxon>
        <taxon>Bacilli</taxon>
        <taxon>Bacillales</taxon>
        <taxon>Bacillaceae</taxon>
        <taxon>Bacillus</taxon>
    </lineage>
</organism>
<evidence type="ECO:0000256" key="3">
    <source>
        <dbReference type="ARBA" id="ARBA00004496"/>
    </source>
</evidence>
<evidence type="ECO:0000256" key="9">
    <source>
        <dbReference type="PROSITE-ProRule" id="PRU10076"/>
    </source>
</evidence>
<dbReference type="PROSITE" id="PS01334">
    <property type="entry name" value="PYRASE_CYS"/>
    <property type="match status" value="1"/>
</dbReference>
<keyword evidence="8" id="KW-0788">Thiol protease</keyword>
<comment type="function">
    <text evidence="2">Removes 5-oxoproline from various penultimate amino acid residues except L-proline.</text>
</comment>
<dbReference type="Gene3D" id="3.40.630.20">
    <property type="entry name" value="Peptidase C15, pyroglutamyl peptidase I-like"/>
    <property type="match status" value="1"/>
</dbReference>
<keyword evidence="6" id="KW-0645">Protease</keyword>
<dbReference type="InterPro" id="IPR033694">
    <property type="entry name" value="PGPEP1_Cys_AS"/>
</dbReference>
<dbReference type="EMBL" id="OAOP01000001">
    <property type="protein sequence ID" value="SNX67005.1"/>
    <property type="molecule type" value="Genomic_DNA"/>
</dbReference>
<dbReference type="PANTHER" id="PTHR23402">
    <property type="entry name" value="PROTEASE FAMILY C15 PYROGLUTAMYL-PEPTIDASE I-RELATED"/>
    <property type="match status" value="1"/>
</dbReference>
<name>A0A285CI32_9BACI</name>
<reference evidence="11 12" key="1">
    <citation type="submission" date="2017-08" db="EMBL/GenBank/DDBJ databases">
        <authorList>
            <person name="de Groot N.N."/>
        </authorList>
    </citation>
    <scope>NUCLEOTIDE SEQUENCE [LARGE SCALE GENOMIC DNA]</scope>
    <source>
        <strain evidence="11 12">JC228</strain>
    </source>
</reference>
<evidence type="ECO:0000256" key="2">
    <source>
        <dbReference type="ARBA" id="ARBA00002280"/>
    </source>
</evidence>
<dbReference type="EC" id="3.4.19.3" evidence="9"/>
<dbReference type="GO" id="GO:0005829">
    <property type="term" value="C:cytosol"/>
    <property type="evidence" value="ECO:0007669"/>
    <property type="project" value="InterPro"/>
</dbReference>
<gene>
    <name evidence="11" type="ORF">SAMN05877753_101319</name>
</gene>
<dbReference type="GO" id="GO:0006508">
    <property type="term" value="P:proteolysis"/>
    <property type="evidence" value="ECO:0007669"/>
    <property type="project" value="UniProtKB-KW"/>
</dbReference>
<proteinExistence type="inferred from homology"/>
<dbReference type="Proteomes" id="UP000219546">
    <property type="component" value="Unassembled WGS sequence"/>
</dbReference>
<comment type="catalytic activity">
    <reaction evidence="1 9">
        <text>Release of an N-terminal pyroglutamyl group from a polypeptide, the second amino acid generally not being Pro.</text>
        <dbReference type="EC" id="3.4.19.3"/>
    </reaction>
</comment>
<evidence type="ECO:0000256" key="5">
    <source>
        <dbReference type="ARBA" id="ARBA00022490"/>
    </source>
</evidence>
<dbReference type="GO" id="GO:0016920">
    <property type="term" value="F:pyroglutamyl-peptidase activity"/>
    <property type="evidence" value="ECO:0007669"/>
    <property type="project" value="UniProtKB-EC"/>
</dbReference>
<evidence type="ECO:0000313" key="11">
    <source>
        <dbReference type="EMBL" id="SNX67005.1"/>
    </source>
</evidence>
<sequence length="203" mass="22239">MKTLMLTGFEPFLGMPINPTERIVTSLDGETIGAYQIKSVLLPVDFEKAPVALLEAFQEINPDAVVSLGLAAGRDAITPERIAINIRDGAPDNSGVVLEDAPINQEGQAGYFSKLPIRKIVNTLKQNGFPANISNSAGTYLCNNVMYTMLHHIEKENLQIPAGFIHVPSSHDLVVEGKKRMPSWSQRDLEEAIKIALQCLDEE</sequence>
<evidence type="ECO:0000256" key="7">
    <source>
        <dbReference type="ARBA" id="ARBA00022801"/>
    </source>
</evidence>
<comment type="similarity">
    <text evidence="4">Belongs to the peptidase C15 family.</text>
</comment>
<dbReference type="PRINTS" id="PR00706">
    <property type="entry name" value="PYROGLUPTASE"/>
</dbReference>
<dbReference type="OrthoDB" id="9779738at2"/>
<protein>
    <recommendedName>
        <fullName evidence="9">Pyroglutamyl-peptidase I</fullName>
        <ecNumber evidence="9">3.4.19.3</ecNumber>
    </recommendedName>
</protein>
<evidence type="ECO:0000256" key="1">
    <source>
        <dbReference type="ARBA" id="ARBA00001770"/>
    </source>
</evidence>
<dbReference type="NCBIfam" id="NF009676">
    <property type="entry name" value="PRK13197.1"/>
    <property type="match status" value="1"/>
</dbReference>
<keyword evidence="7" id="KW-0378">Hydrolase</keyword>
<dbReference type="PROSITE" id="PS01333">
    <property type="entry name" value="PYRASE_GLU"/>
    <property type="match status" value="1"/>
</dbReference>
<dbReference type="RefSeq" id="WP_097156837.1">
    <property type="nucleotide sequence ID" value="NZ_JBEPMQ010000003.1"/>
</dbReference>
<accession>A0A285CI32</accession>
<keyword evidence="5" id="KW-0963">Cytoplasm</keyword>
<dbReference type="PANTHER" id="PTHR23402:SF1">
    <property type="entry name" value="PYROGLUTAMYL-PEPTIDASE I"/>
    <property type="match status" value="1"/>
</dbReference>
<dbReference type="SUPFAM" id="SSF53182">
    <property type="entry name" value="Pyrrolidone carboxyl peptidase (pyroglutamate aminopeptidase)"/>
    <property type="match status" value="1"/>
</dbReference>
<dbReference type="InterPro" id="IPR016125">
    <property type="entry name" value="Peptidase_C15-like"/>
</dbReference>
<dbReference type="InterPro" id="IPR036440">
    <property type="entry name" value="Peptidase_C15-like_sf"/>
</dbReference>
<feature type="active site" evidence="10">
    <location>
        <position position="142"/>
    </location>
</feature>
<evidence type="ECO:0000256" key="4">
    <source>
        <dbReference type="ARBA" id="ARBA00006641"/>
    </source>
</evidence>
<dbReference type="InterPro" id="IPR033693">
    <property type="entry name" value="PGPEP1_Glu_AS"/>
</dbReference>
<feature type="active site" evidence="9">
    <location>
        <position position="80"/>
    </location>
</feature>
<dbReference type="Pfam" id="PF01470">
    <property type="entry name" value="Peptidase_C15"/>
    <property type="match status" value="1"/>
</dbReference>
<evidence type="ECO:0000256" key="6">
    <source>
        <dbReference type="ARBA" id="ARBA00022670"/>
    </source>
</evidence>
<evidence type="ECO:0000313" key="12">
    <source>
        <dbReference type="Proteomes" id="UP000219546"/>
    </source>
</evidence>
<comment type="subcellular location">
    <subcellularLocation>
        <location evidence="3">Cytoplasm</location>
    </subcellularLocation>
</comment>
<keyword evidence="12" id="KW-1185">Reference proteome</keyword>
<dbReference type="CDD" id="cd00501">
    <property type="entry name" value="Peptidase_C15"/>
    <property type="match status" value="1"/>
</dbReference>
<evidence type="ECO:0000256" key="8">
    <source>
        <dbReference type="ARBA" id="ARBA00022807"/>
    </source>
</evidence>
<dbReference type="PIRSF" id="PIRSF015592">
    <property type="entry name" value="Prld-crbxl_pptds"/>
    <property type="match status" value="1"/>
</dbReference>